<evidence type="ECO:0000313" key="5">
    <source>
        <dbReference type="Proteomes" id="UP000318307"/>
    </source>
</evidence>
<protein>
    <submittedName>
        <fullName evidence="4">TetR family transcriptional regulator</fullName>
    </submittedName>
</protein>
<dbReference type="PANTHER" id="PTHR30055:SF195">
    <property type="entry name" value="FATTY ACID METABOLISM REGULATOR PROTEIN"/>
    <property type="match status" value="1"/>
</dbReference>
<dbReference type="PRINTS" id="PR00455">
    <property type="entry name" value="HTHTETR"/>
</dbReference>
<dbReference type="PANTHER" id="PTHR30055">
    <property type="entry name" value="HTH-TYPE TRANSCRIPTIONAL REGULATOR RUTR"/>
    <property type="match status" value="1"/>
</dbReference>
<dbReference type="Proteomes" id="UP000318307">
    <property type="component" value="Unassembled WGS sequence"/>
</dbReference>
<dbReference type="InterPro" id="IPR001647">
    <property type="entry name" value="HTH_TetR"/>
</dbReference>
<sequence length="262" mass="29783">MREQCSFLGCVVTKKLDSFYVGLLSEAIFIFCCNGYDSFVFSLNKGFNTQVMFFNPVFLVREASISRIDRQDKYQRILRAGITVFARRGVFRATISEIAREAGVADGTIYLYFKNKDDILARFFAGRTEEIFARFRKAIDGADTAREKLFRLVSCHMEAFQEDREMAVVFQAETRKIHAMACQVNDISARYRDLIAEIIEDGQAEGVIRKELYIALVKRFILGAVDEVVNTWVLAEGKYDLVSMAEPLVDLFMRGIGSASAE</sequence>
<evidence type="ECO:0000259" key="3">
    <source>
        <dbReference type="PROSITE" id="PS50977"/>
    </source>
</evidence>
<feature type="domain" description="HTH tetR-type" evidence="3">
    <location>
        <begin position="71"/>
        <end position="131"/>
    </location>
</feature>
<dbReference type="Pfam" id="PF08359">
    <property type="entry name" value="TetR_C_4"/>
    <property type="match status" value="1"/>
</dbReference>
<dbReference type="PROSITE" id="PS50977">
    <property type="entry name" value="HTH_TETR_2"/>
    <property type="match status" value="1"/>
</dbReference>
<evidence type="ECO:0000313" key="4">
    <source>
        <dbReference type="EMBL" id="TWI76925.1"/>
    </source>
</evidence>
<dbReference type="EMBL" id="VLLC01000002">
    <property type="protein sequence ID" value="TWI76925.1"/>
    <property type="molecule type" value="Genomic_DNA"/>
</dbReference>
<dbReference type="InterPro" id="IPR013570">
    <property type="entry name" value="Tscrpt_reg_YsiA_C"/>
</dbReference>
<dbReference type="InterPro" id="IPR009057">
    <property type="entry name" value="Homeodomain-like_sf"/>
</dbReference>
<evidence type="ECO:0000256" key="2">
    <source>
        <dbReference type="PROSITE-ProRule" id="PRU00335"/>
    </source>
</evidence>
<feature type="DNA-binding region" description="H-T-H motif" evidence="2">
    <location>
        <begin position="94"/>
        <end position="113"/>
    </location>
</feature>
<dbReference type="PROSITE" id="PS01081">
    <property type="entry name" value="HTH_TETR_1"/>
    <property type="match status" value="1"/>
</dbReference>
<evidence type="ECO:0000256" key="1">
    <source>
        <dbReference type="ARBA" id="ARBA00023125"/>
    </source>
</evidence>
<dbReference type="InterPro" id="IPR023772">
    <property type="entry name" value="DNA-bd_HTH_TetR-type_CS"/>
</dbReference>
<accession>A0A562S6F2</accession>
<dbReference type="GO" id="GO:0000976">
    <property type="term" value="F:transcription cis-regulatory region binding"/>
    <property type="evidence" value="ECO:0007669"/>
    <property type="project" value="TreeGrafter"/>
</dbReference>
<dbReference type="GO" id="GO:0003700">
    <property type="term" value="F:DNA-binding transcription factor activity"/>
    <property type="evidence" value="ECO:0007669"/>
    <property type="project" value="TreeGrafter"/>
</dbReference>
<dbReference type="AlphaFoldDB" id="A0A562S6F2"/>
<gene>
    <name evidence="4" type="ORF">LZ24_00547</name>
</gene>
<dbReference type="InterPro" id="IPR050109">
    <property type="entry name" value="HTH-type_TetR-like_transc_reg"/>
</dbReference>
<dbReference type="InterPro" id="IPR036271">
    <property type="entry name" value="Tet_transcr_reg_TetR-rel_C_sf"/>
</dbReference>
<dbReference type="Gene3D" id="1.10.10.60">
    <property type="entry name" value="Homeodomain-like"/>
    <property type="match status" value="1"/>
</dbReference>
<keyword evidence="1 2" id="KW-0238">DNA-binding</keyword>
<dbReference type="SUPFAM" id="SSF46689">
    <property type="entry name" value="Homeodomain-like"/>
    <property type="match status" value="1"/>
</dbReference>
<dbReference type="Pfam" id="PF00440">
    <property type="entry name" value="TetR_N"/>
    <property type="match status" value="1"/>
</dbReference>
<name>A0A562S6F2_9BACT</name>
<organism evidence="4 5">
    <name type="scientific">Desulfobotulus alkaliphilus</name>
    <dbReference type="NCBI Taxonomy" id="622671"/>
    <lineage>
        <taxon>Bacteria</taxon>
        <taxon>Pseudomonadati</taxon>
        <taxon>Thermodesulfobacteriota</taxon>
        <taxon>Desulfobacteria</taxon>
        <taxon>Desulfobacterales</taxon>
        <taxon>Desulfobacteraceae</taxon>
        <taxon>Desulfobotulus</taxon>
    </lineage>
</organism>
<dbReference type="Gene3D" id="1.10.357.10">
    <property type="entry name" value="Tetracycline Repressor, domain 2"/>
    <property type="match status" value="1"/>
</dbReference>
<keyword evidence="5" id="KW-1185">Reference proteome</keyword>
<reference evidence="4 5" key="1">
    <citation type="submission" date="2019-07" db="EMBL/GenBank/DDBJ databases">
        <title>Genome sequencing of 100 strains of the haloalkaliphilic chemolithoautotrophic sulfur-oxidizing bacterium Thioalkalivibrio.</title>
        <authorList>
            <person name="Muyzer G."/>
        </authorList>
    </citation>
    <scope>NUCLEOTIDE SEQUENCE [LARGE SCALE GENOMIC DNA]</scope>
    <source>
        <strain evidence="4 5">ASO4-4</strain>
    </source>
</reference>
<dbReference type="SUPFAM" id="SSF48498">
    <property type="entry name" value="Tetracyclin repressor-like, C-terminal domain"/>
    <property type="match status" value="1"/>
</dbReference>
<comment type="caution">
    <text evidence="4">The sequence shown here is derived from an EMBL/GenBank/DDBJ whole genome shotgun (WGS) entry which is preliminary data.</text>
</comment>
<proteinExistence type="predicted"/>